<keyword evidence="2" id="KW-0812">Transmembrane</keyword>
<protein>
    <submittedName>
        <fullName evidence="3">Uncharacterized protein</fullName>
    </submittedName>
</protein>
<evidence type="ECO:0000313" key="4">
    <source>
        <dbReference type="Proteomes" id="UP000243342"/>
    </source>
</evidence>
<feature type="compositionally biased region" description="Gly residues" evidence="1">
    <location>
        <begin position="57"/>
        <end position="69"/>
    </location>
</feature>
<dbReference type="RefSeq" id="WP_071657146.1">
    <property type="nucleotide sequence ID" value="NZ_MLCF01000070.1"/>
</dbReference>
<proteinExistence type="predicted"/>
<feature type="compositionally biased region" description="Polar residues" evidence="1">
    <location>
        <begin position="76"/>
        <end position="90"/>
    </location>
</feature>
<evidence type="ECO:0000313" key="3">
    <source>
        <dbReference type="EMBL" id="OIV36898.1"/>
    </source>
</evidence>
<keyword evidence="4" id="KW-1185">Reference proteome</keyword>
<organism evidence="3 4">
    <name type="scientific">Mangrovactinospora gilvigrisea</name>
    <dbReference type="NCBI Taxonomy" id="1428644"/>
    <lineage>
        <taxon>Bacteria</taxon>
        <taxon>Bacillati</taxon>
        <taxon>Actinomycetota</taxon>
        <taxon>Actinomycetes</taxon>
        <taxon>Kitasatosporales</taxon>
        <taxon>Streptomycetaceae</taxon>
        <taxon>Mangrovactinospora</taxon>
    </lineage>
</organism>
<accession>A0A1J7CB80</accession>
<gene>
    <name evidence="3" type="ORF">BIV57_13860</name>
</gene>
<feature type="region of interest" description="Disordered" evidence="1">
    <location>
        <begin position="1"/>
        <end position="27"/>
    </location>
</feature>
<feature type="transmembrane region" description="Helical" evidence="2">
    <location>
        <begin position="32"/>
        <end position="50"/>
    </location>
</feature>
<feature type="region of interest" description="Disordered" evidence="1">
    <location>
        <begin position="57"/>
        <end position="112"/>
    </location>
</feature>
<dbReference type="Proteomes" id="UP000243342">
    <property type="component" value="Unassembled WGS sequence"/>
</dbReference>
<comment type="caution">
    <text evidence="3">The sequence shown here is derived from an EMBL/GenBank/DDBJ whole genome shotgun (WGS) entry which is preliminary data.</text>
</comment>
<dbReference type="EMBL" id="MLCF01000070">
    <property type="protein sequence ID" value="OIV36898.1"/>
    <property type="molecule type" value="Genomic_DNA"/>
</dbReference>
<dbReference type="STRING" id="1428644.BIV57_13860"/>
<evidence type="ECO:0000256" key="1">
    <source>
        <dbReference type="SAM" id="MobiDB-lite"/>
    </source>
</evidence>
<name>A0A1J7CB80_9ACTN</name>
<reference evidence="3 4" key="1">
    <citation type="submission" date="2016-10" db="EMBL/GenBank/DDBJ databases">
        <title>Genome sequence of Streptomyces gilvigriseus MUSC 26.</title>
        <authorList>
            <person name="Lee L.-H."/>
            <person name="Ser H.-L."/>
        </authorList>
    </citation>
    <scope>NUCLEOTIDE SEQUENCE [LARGE SCALE GENOMIC DNA]</scope>
    <source>
        <strain evidence="3 4">MUSC 26</strain>
    </source>
</reference>
<keyword evidence="2" id="KW-0472">Membrane</keyword>
<dbReference type="AlphaFoldDB" id="A0A1J7CB80"/>
<dbReference type="OrthoDB" id="3209305at2"/>
<keyword evidence="2" id="KW-1133">Transmembrane helix</keyword>
<evidence type="ECO:0000256" key="2">
    <source>
        <dbReference type="SAM" id="Phobius"/>
    </source>
</evidence>
<sequence length="282" mass="29072">MSAEDPHTRTTRYPGESEDEAREARRPRPLRTLAAVLGVAALLVAALVLVHQLQGGGSGGSGGGGGSQARGGDAASTASSRPSAESTRPTGQRPVKGTDPSTGIPIGYSRTDEGAESAATNYAVALGSSDMYNDASRHDIIGAIAASGSKTQLLSTTDRAWSFSRQQFALNPDGSAPSGLTFVCRSVPVGSRAVKLDTSAGAATIAVWSNGLIGLSGSGSTKPVTESWFTLTLNLTWQNNDWKLVSSSQKDGPAPVSADQRAATSKEIDNAVREFGGFTYAR</sequence>